<reference evidence="11" key="1">
    <citation type="submission" date="2015-07" db="EMBL/GenBank/DDBJ databases">
        <title>Complete Genome of Thermincola ferriacetica strain Z-0001T.</title>
        <authorList>
            <person name="Lusk B."/>
            <person name="Badalamenti J.P."/>
            <person name="Parameswaran P."/>
            <person name="Bond D.R."/>
            <person name="Torres C.I."/>
        </authorList>
    </citation>
    <scope>NUCLEOTIDE SEQUENCE [LARGE SCALE GENOMIC DNA]</scope>
    <source>
        <strain evidence="11">Z-0001</strain>
    </source>
</reference>
<feature type="binding site" evidence="7">
    <location>
        <position position="58"/>
    </location>
    <ligand>
        <name>carbamoyl phosphate</name>
        <dbReference type="ChEBI" id="CHEBI:58228"/>
    </ligand>
</feature>
<dbReference type="EMBL" id="LGTE01000005">
    <property type="protein sequence ID" value="KNZ70147.1"/>
    <property type="molecule type" value="Genomic_DNA"/>
</dbReference>
<dbReference type="PANTHER" id="PTHR45753">
    <property type="entry name" value="ORNITHINE CARBAMOYLTRANSFERASE, MITOCHONDRIAL"/>
    <property type="match status" value="1"/>
</dbReference>
<dbReference type="NCBIfam" id="TIGR00670">
    <property type="entry name" value="asp_carb_tr"/>
    <property type="match status" value="1"/>
</dbReference>
<dbReference type="Pfam" id="PF02729">
    <property type="entry name" value="OTCace_N"/>
    <property type="match status" value="1"/>
</dbReference>
<dbReference type="PROSITE" id="PS00097">
    <property type="entry name" value="CARBAMOYLTRANSFERASE"/>
    <property type="match status" value="1"/>
</dbReference>
<feature type="binding site" evidence="7">
    <location>
        <position position="169"/>
    </location>
    <ligand>
        <name>L-aspartate</name>
        <dbReference type="ChEBI" id="CHEBI:29991"/>
    </ligand>
</feature>
<sequence length="313" mass="34022">MSLNRKDLLGLKDLTADEITLILDTAEPMKEIIQRQIKKVPTMRGKAVVNLFYEPSTRTRTSFELAGKYMSADTINISTSTSSVVKGESLKDTAKTIEVMGTDVVILRHPVAGAPHILARHVSASVINAGDGAHEHPTQALLDMYTIREKKGTLAGLRVAIVGDILHSRVARSNIFGLTKMGSEVRVVGPATLMAPEIEKMGAKPYYNLEEGLQDADVVMVLRLQLERQQKGLFPTIREYARIFGVTKDRLKVASPDVIVMHPGPMNRGVEIAPDVADSVEAVINEQVTNGVAVRMALLYLLAGGGNPHEPAN</sequence>
<accession>A0A0L6W3I3</accession>
<dbReference type="RefSeq" id="WP_013120694.1">
    <property type="nucleotide sequence ID" value="NZ_LGTE01000005.1"/>
</dbReference>
<dbReference type="PRINTS" id="PR00101">
    <property type="entry name" value="ATCASE"/>
</dbReference>
<feature type="binding site" evidence="7">
    <location>
        <position position="265"/>
    </location>
    <ligand>
        <name>carbamoyl phosphate</name>
        <dbReference type="ChEBI" id="CHEBI:58228"/>
    </ligand>
</feature>
<comment type="pathway">
    <text evidence="1 7">Pyrimidine metabolism; UMP biosynthesis via de novo pathway; (S)-dihydroorotate from bicarbonate: step 2/3.</text>
</comment>
<gene>
    <name evidence="7" type="primary">pyrB</name>
    <name evidence="10" type="ORF">Tfer_1016</name>
</gene>
<name>A0A0L6W3I3_9FIRM</name>
<feature type="binding site" evidence="7">
    <location>
        <position position="264"/>
    </location>
    <ligand>
        <name>carbamoyl phosphate</name>
        <dbReference type="ChEBI" id="CHEBI:58228"/>
    </ligand>
</feature>
<organism evidence="10 11">
    <name type="scientific">Thermincola ferriacetica</name>
    <dbReference type="NCBI Taxonomy" id="281456"/>
    <lineage>
        <taxon>Bacteria</taxon>
        <taxon>Bacillati</taxon>
        <taxon>Bacillota</taxon>
        <taxon>Clostridia</taxon>
        <taxon>Eubacteriales</taxon>
        <taxon>Thermincolaceae</taxon>
        <taxon>Thermincola</taxon>
    </lineage>
</organism>
<dbReference type="HAMAP" id="MF_00001">
    <property type="entry name" value="Asp_carb_tr"/>
    <property type="match status" value="1"/>
</dbReference>
<dbReference type="PRINTS" id="PR00100">
    <property type="entry name" value="AOTCASE"/>
</dbReference>
<dbReference type="EC" id="2.1.3.2" evidence="7"/>
<proteinExistence type="inferred from homology"/>
<comment type="similarity">
    <text evidence="2 7">Belongs to the aspartate/ornithine carbamoyltransferase superfamily. ATCase family.</text>
</comment>
<dbReference type="GO" id="GO:0005829">
    <property type="term" value="C:cytosol"/>
    <property type="evidence" value="ECO:0007669"/>
    <property type="project" value="TreeGrafter"/>
</dbReference>
<protein>
    <recommendedName>
        <fullName evidence="7">Aspartate carbamoyltransferase</fullName>
        <ecNumber evidence="7">2.1.3.2</ecNumber>
    </recommendedName>
    <alternativeName>
        <fullName evidence="7">Aspartate transcarbamylase</fullName>
        <shortName evidence="7">ATCase</shortName>
    </alternativeName>
</protein>
<dbReference type="AlphaFoldDB" id="A0A0L6W3I3"/>
<dbReference type="InterPro" id="IPR036901">
    <property type="entry name" value="Asp/Orn_carbamoylTrfase_sf"/>
</dbReference>
<dbReference type="SUPFAM" id="SSF53671">
    <property type="entry name" value="Aspartate/ornithine carbamoyltransferase"/>
    <property type="match status" value="1"/>
</dbReference>
<keyword evidence="11" id="KW-1185">Reference proteome</keyword>
<dbReference type="InterPro" id="IPR006130">
    <property type="entry name" value="Asp/Orn_carbamoylTrfase"/>
</dbReference>
<evidence type="ECO:0000256" key="7">
    <source>
        <dbReference type="HAMAP-Rule" id="MF_00001"/>
    </source>
</evidence>
<comment type="function">
    <text evidence="5 7">Catalyzes the condensation of carbamoyl phosphate and aspartate to form carbamoyl aspartate and inorganic phosphate, the committed step in the de novo pyrimidine nucleotide biosynthesis pathway.</text>
</comment>
<comment type="subunit">
    <text evidence="7">Heterododecamer (2C3:3R2) of six catalytic PyrB chains organized as two trimers (C3), and six regulatory PyrI chains organized as three dimers (R2).</text>
</comment>
<evidence type="ECO:0000313" key="11">
    <source>
        <dbReference type="Proteomes" id="UP000037175"/>
    </source>
</evidence>
<evidence type="ECO:0000256" key="2">
    <source>
        <dbReference type="ARBA" id="ARBA00008896"/>
    </source>
</evidence>
<evidence type="ECO:0000256" key="4">
    <source>
        <dbReference type="ARBA" id="ARBA00022975"/>
    </source>
</evidence>
<feature type="domain" description="Aspartate/ornithine carbamoyltransferase Asp/Orn-binding" evidence="8">
    <location>
        <begin position="156"/>
        <end position="302"/>
    </location>
</feature>
<feature type="binding site" evidence="7">
    <location>
        <position position="139"/>
    </location>
    <ligand>
        <name>carbamoyl phosphate</name>
        <dbReference type="ChEBI" id="CHEBI:58228"/>
    </ligand>
</feature>
<dbReference type="Proteomes" id="UP000037175">
    <property type="component" value="Unassembled WGS sequence"/>
</dbReference>
<dbReference type="NCBIfam" id="NF002032">
    <property type="entry name" value="PRK00856.1"/>
    <property type="match status" value="1"/>
</dbReference>
<feature type="binding site" evidence="7">
    <location>
        <position position="223"/>
    </location>
    <ligand>
        <name>L-aspartate</name>
        <dbReference type="ChEBI" id="CHEBI:29991"/>
    </ligand>
</feature>
<feature type="binding site" evidence="7">
    <location>
        <position position="108"/>
    </location>
    <ligand>
        <name>carbamoyl phosphate</name>
        <dbReference type="ChEBI" id="CHEBI:58228"/>
    </ligand>
</feature>
<evidence type="ECO:0000256" key="6">
    <source>
        <dbReference type="ARBA" id="ARBA00048859"/>
    </source>
</evidence>
<dbReference type="GO" id="GO:0044205">
    <property type="term" value="P:'de novo' UMP biosynthetic process"/>
    <property type="evidence" value="ECO:0007669"/>
    <property type="project" value="UniProtKB-UniRule"/>
</dbReference>
<dbReference type="PANTHER" id="PTHR45753:SF6">
    <property type="entry name" value="ASPARTATE CARBAMOYLTRANSFERASE"/>
    <property type="match status" value="1"/>
</dbReference>
<evidence type="ECO:0000256" key="3">
    <source>
        <dbReference type="ARBA" id="ARBA00022679"/>
    </source>
</evidence>
<evidence type="ECO:0000259" key="8">
    <source>
        <dbReference type="Pfam" id="PF00185"/>
    </source>
</evidence>
<feature type="binding site" evidence="7">
    <location>
        <position position="86"/>
    </location>
    <ligand>
        <name>L-aspartate</name>
        <dbReference type="ChEBI" id="CHEBI:29991"/>
    </ligand>
</feature>
<keyword evidence="3 7" id="KW-0808">Transferase</keyword>
<evidence type="ECO:0000256" key="1">
    <source>
        <dbReference type="ARBA" id="ARBA00004852"/>
    </source>
</evidence>
<evidence type="ECO:0000259" key="9">
    <source>
        <dbReference type="Pfam" id="PF02729"/>
    </source>
</evidence>
<dbReference type="FunFam" id="3.40.50.1370:FF:000007">
    <property type="entry name" value="Aspartate carbamoyltransferase"/>
    <property type="match status" value="1"/>
</dbReference>
<dbReference type="InterPro" id="IPR002082">
    <property type="entry name" value="Asp_carbamoyltransf"/>
</dbReference>
<dbReference type="GO" id="GO:0006520">
    <property type="term" value="P:amino acid metabolic process"/>
    <property type="evidence" value="ECO:0007669"/>
    <property type="project" value="InterPro"/>
</dbReference>
<comment type="caution">
    <text evidence="10">The sequence shown here is derived from an EMBL/GenBank/DDBJ whole genome shotgun (WGS) entry which is preliminary data.</text>
</comment>
<dbReference type="GO" id="GO:0004070">
    <property type="term" value="F:aspartate carbamoyltransferase activity"/>
    <property type="evidence" value="ECO:0007669"/>
    <property type="project" value="UniProtKB-UniRule"/>
</dbReference>
<dbReference type="InterPro" id="IPR006131">
    <property type="entry name" value="Asp_carbamoyltransf_Asp/Orn-bd"/>
</dbReference>
<feature type="domain" description="Aspartate/ornithine carbamoyltransferase carbamoyl-P binding" evidence="9">
    <location>
        <begin position="6"/>
        <end position="149"/>
    </location>
</feature>
<dbReference type="GO" id="GO:0016597">
    <property type="term" value="F:amino acid binding"/>
    <property type="evidence" value="ECO:0007669"/>
    <property type="project" value="InterPro"/>
</dbReference>
<dbReference type="Gene3D" id="3.40.50.1370">
    <property type="entry name" value="Aspartate/ornithine carbamoyltransferase"/>
    <property type="match status" value="2"/>
</dbReference>
<dbReference type="InterPro" id="IPR006132">
    <property type="entry name" value="Asp/Orn_carbamoyltranf_P-bd"/>
</dbReference>
<dbReference type="Pfam" id="PF00185">
    <property type="entry name" value="OTCace"/>
    <property type="match status" value="1"/>
</dbReference>
<dbReference type="GO" id="GO:0006207">
    <property type="term" value="P:'de novo' pyrimidine nucleobase biosynthetic process"/>
    <property type="evidence" value="ECO:0007669"/>
    <property type="project" value="InterPro"/>
</dbReference>
<dbReference type="UniPathway" id="UPA00070">
    <property type="reaction ID" value="UER00116"/>
</dbReference>
<keyword evidence="4 7" id="KW-0665">Pyrimidine biosynthesis</keyword>
<feature type="binding site" evidence="7">
    <location>
        <position position="136"/>
    </location>
    <ligand>
        <name>carbamoyl phosphate</name>
        <dbReference type="ChEBI" id="CHEBI:58228"/>
    </ligand>
</feature>
<evidence type="ECO:0000313" key="10">
    <source>
        <dbReference type="EMBL" id="KNZ70147.1"/>
    </source>
</evidence>
<evidence type="ECO:0000256" key="5">
    <source>
        <dbReference type="ARBA" id="ARBA00043884"/>
    </source>
</evidence>
<feature type="binding site" evidence="7">
    <location>
        <position position="59"/>
    </location>
    <ligand>
        <name>carbamoyl phosphate</name>
        <dbReference type="ChEBI" id="CHEBI:58228"/>
    </ligand>
</feature>
<comment type="catalytic activity">
    <reaction evidence="6 7">
        <text>carbamoyl phosphate + L-aspartate = N-carbamoyl-L-aspartate + phosphate + H(+)</text>
        <dbReference type="Rhea" id="RHEA:20013"/>
        <dbReference type="ChEBI" id="CHEBI:15378"/>
        <dbReference type="ChEBI" id="CHEBI:29991"/>
        <dbReference type="ChEBI" id="CHEBI:32814"/>
        <dbReference type="ChEBI" id="CHEBI:43474"/>
        <dbReference type="ChEBI" id="CHEBI:58228"/>
        <dbReference type="EC" id="2.1.3.2"/>
    </reaction>
</comment>
<dbReference type="PATRIC" id="fig|281456.6.peg.1082"/>